<keyword evidence="10" id="KW-1185">Reference proteome</keyword>
<comment type="catalytic activity">
    <reaction evidence="7">
        <text>protoporphyrinogen IX + 3 a ubiquinone = protoporphyrin IX + 3 a ubiquinol</text>
        <dbReference type="Rhea" id="RHEA:63936"/>
        <dbReference type="Rhea" id="RHEA-COMP:9565"/>
        <dbReference type="Rhea" id="RHEA-COMP:9566"/>
        <dbReference type="ChEBI" id="CHEBI:16389"/>
        <dbReference type="ChEBI" id="CHEBI:17976"/>
        <dbReference type="ChEBI" id="CHEBI:57306"/>
        <dbReference type="ChEBI" id="CHEBI:57307"/>
    </reaction>
</comment>
<evidence type="ECO:0000259" key="8">
    <source>
        <dbReference type="Pfam" id="PF12724"/>
    </source>
</evidence>
<keyword evidence="6 7" id="KW-0627">Porphyrin biosynthesis</keyword>
<evidence type="ECO:0000256" key="2">
    <source>
        <dbReference type="ARBA" id="ARBA00022643"/>
    </source>
</evidence>
<dbReference type="PANTHER" id="PTHR38030">
    <property type="entry name" value="PROTOPORPHYRINOGEN IX DEHYDROGENASE [MENAQUINONE]"/>
    <property type="match status" value="1"/>
</dbReference>
<comment type="similarity">
    <text evidence="7">Belongs to the HemG family.</text>
</comment>
<evidence type="ECO:0000313" key="9">
    <source>
        <dbReference type="EMBL" id="GHB30657.1"/>
    </source>
</evidence>
<dbReference type="InterPro" id="IPR029039">
    <property type="entry name" value="Flavoprotein-like_sf"/>
</dbReference>
<keyword evidence="1 7" id="KW-0285">Flavoprotein</keyword>
<accession>A0ABQ3ECT3</accession>
<dbReference type="SUPFAM" id="SSF52218">
    <property type="entry name" value="Flavoproteins"/>
    <property type="match status" value="1"/>
</dbReference>
<evidence type="ECO:0000256" key="6">
    <source>
        <dbReference type="ARBA" id="ARBA00023244"/>
    </source>
</evidence>
<dbReference type="EC" id="1.3.5.3" evidence="7"/>
<comment type="catalytic activity">
    <reaction evidence="7">
        <text>protoporphyrinogen IX + 3 a menaquinone = protoporphyrin IX + 3 a menaquinol</text>
        <dbReference type="Rhea" id="RHEA:27409"/>
        <dbReference type="Rhea" id="RHEA-COMP:9537"/>
        <dbReference type="Rhea" id="RHEA-COMP:9539"/>
        <dbReference type="ChEBI" id="CHEBI:16374"/>
        <dbReference type="ChEBI" id="CHEBI:18151"/>
        <dbReference type="ChEBI" id="CHEBI:57306"/>
        <dbReference type="ChEBI" id="CHEBI:57307"/>
        <dbReference type="EC" id="1.3.5.3"/>
    </reaction>
</comment>
<dbReference type="EMBL" id="BMXE01000003">
    <property type="protein sequence ID" value="GHB30657.1"/>
    <property type="molecule type" value="Genomic_DNA"/>
</dbReference>
<comment type="pathway">
    <text evidence="7">Porphyrin-containing compound metabolism; protoporphyrin-IX biosynthesis; protoporphyrin-IX from protoporphyrinogen-IX: step 1/1.</text>
</comment>
<comment type="cofactor">
    <cofactor evidence="7">
        <name>FMN</name>
        <dbReference type="ChEBI" id="CHEBI:58210"/>
    </cofactor>
    <text evidence="7">Binds 1 FMN non-covalently per subunit.</text>
</comment>
<dbReference type="PANTHER" id="PTHR38030:SF2">
    <property type="entry name" value="PROTOPORPHYRINOGEN IX DEHYDROGENASE [QUINONE]"/>
    <property type="match status" value="1"/>
</dbReference>
<dbReference type="Pfam" id="PF12724">
    <property type="entry name" value="Flavodoxin_5"/>
    <property type="match status" value="1"/>
</dbReference>
<reference evidence="10" key="1">
    <citation type="journal article" date="2019" name="Int. J. Syst. Evol. Microbiol.">
        <title>The Global Catalogue of Microorganisms (GCM) 10K type strain sequencing project: providing services to taxonomists for standard genome sequencing and annotation.</title>
        <authorList>
            <consortium name="The Broad Institute Genomics Platform"/>
            <consortium name="The Broad Institute Genome Sequencing Center for Infectious Disease"/>
            <person name="Wu L."/>
            <person name="Ma J."/>
        </authorList>
    </citation>
    <scope>NUCLEOTIDE SEQUENCE [LARGE SCALE GENOMIC DNA]</scope>
    <source>
        <strain evidence="10">KCTC 12861</strain>
    </source>
</reference>
<name>A0ABQ3ECT3_9HYPH</name>
<dbReference type="HAMAP" id="MF_00853">
    <property type="entry name" value="HemG"/>
    <property type="match status" value="1"/>
</dbReference>
<evidence type="ECO:0000256" key="4">
    <source>
        <dbReference type="ARBA" id="ARBA00023002"/>
    </source>
</evidence>
<evidence type="ECO:0000256" key="3">
    <source>
        <dbReference type="ARBA" id="ARBA00022741"/>
    </source>
</evidence>
<dbReference type="Proteomes" id="UP000637980">
    <property type="component" value="Unassembled WGS sequence"/>
</dbReference>
<sequence>MKHYLAYASHDGQTKKIIRKISEVLERSGEEVVPLPLTTGLEVLPSDLQSARILIGAPIRYGFHLRPVRQFVKRNLVDLNTAQSAFFSVNLTARKPEKRTPQTNGYLRKFLEKSKFKPKTTAVFAGALCYPNYKPWDRLMIQLIMKITNGPTDPTLSIEFTDWDAVERFAEELTH</sequence>
<evidence type="ECO:0000256" key="5">
    <source>
        <dbReference type="ARBA" id="ARBA00023136"/>
    </source>
</evidence>
<dbReference type="InterPro" id="IPR044264">
    <property type="entry name" value="HemG"/>
</dbReference>
<keyword evidence="2 7" id="KW-0288">FMN</keyword>
<feature type="domain" description="Flavodoxin" evidence="8">
    <location>
        <begin position="5"/>
        <end position="154"/>
    </location>
</feature>
<comment type="function">
    <text evidence="7">Catalyzes the 6-electron oxidation of protoporphyrinogen IX to form protoporphyrin IX; under anaerobic conditions uses menaquinone as an electron acceptor, under aerobic conditions uses ubiquinone as an electron acceptor.</text>
</comment>
<evidence type="ECO:0000256" key="1">
    <source>
        <dbReference type="ARBA" id="ARBA00022630"/>
    </source>
</evidence>
<dbReference type="Gene3D" id="3.40.50.360">
    <property type="match status" value="1"/>
</dbReference>
<evidence type="ECO:0000256" key="7">
    <source>
        <dbReference type="HAMAP-Rule" id="MF_00853"/>
    </source>
</evidence>
<comment type="catalytic activity">
    <reaction evidence="7">
        <text>protoporphyrinogen IX + 3 a quinone = protoporphyrin IX + 3 a quinol</text>
        <dbReference type="Rhea" id="RHEA:65032"/>
        <dbReference type="ChEBI" id="CHEBI:24646"/>
        <dbReference type="ChEBI" id="CHEBI:57306"/>
        <dbReference type="ChEBI" id="CHEBI:57307"/>
        <dbReference type="ChEBI" id="CHEBI:132124"/>
        <dbReference type="EC" id="1.3.5.3"/>
    </reaction>
</comment>
<evidence type="ECO:0000313" key="10">
    <source>
        <dbReference type="Proteomes" id="UP000637980"/>
    </source>
</evidence>
<organism evidence="9 10">
    <name type="scientific">Pseudovibrio japonicus</name>
    <dbReference type="NCBI Taxonomy" id="366534"/>
    <lineage>
        <taxon>Bacteria</taxon>
        <taxon>Pseudomonadati</taxon>
        <taxon>Pseudomonadota</taxon>
        <taxon>Alphaproteobacteria</taxon>
        <taxon>Hyphomicrobiales</taxon>
        <taxon>Stappiaceae</taxon>
        <taxon>Pseudovibrio</taxon>
    </lineage>
</organism>
<protein>
    <recommendedName>
        <fullName evidence="7">Protoporphyrinogen IX dehydrogenase [quinone]</fullName>
        <ecNumber evidence="7">1.3.5.3</ecNumber>
    </recommendedName>
    <alternativeName>
        <fullName evidence="7">Protoporphyrinogen IX dehydrogenase [menaquinone]</fullName>
    </alternativeName>
    <alternativeName>
        <fullName evidence="7">Protoporphyrinogen IX dehydrogenase [ubiquinone]</fullName>
    </alternativeName>
    <alternativeName>
        <fullName evidence="7">Protoporphyrinogen oxidase</fullName>
        <shortName evidence="7">PPO</shortName>
    </alternativeName>
</protein>
<dbReference type="RefSeq" id="WP_189436534.1">
    <property type="nucleotide sequence ID" value="NZ_BMXE01000003.1"/>
</dbReference>
<keyword evidence="5" id="KW-0472">Membrane</keyword>
<keyword evidence="7" id="KW-1003">Cell membrane</keyword>
<keyword evidence="4 7" id="KW-0560">Oxidoreductase</keyword>
<dbReference type="NCBIfam" id="NF008316">
    <property type="entry name" value="PRK11104.1"/>
    <property type="match status" value="1"/>
</dbReference>
<comment type="caution">
    <text evidence="9">The sequence shown here is derived from an EMBL/GenBank/DDBJ whole genome shotgun (WGS) entry which is preliminary data.</text>
</comment>
<comment type="subcellular location">
    <subcellularLocation>
        <location evidence="7">Cell membrane</location>
        <topology evidence="7">Peripheral membrane protein</topology>
    </subcellularLocation>
</comment>
<dbReference type="InterPro" id="IPR026816">
    <property type="entry name" value="Flavodoxin_dom"/>
</dbReference>
<dbReference type="InterPro" id="IPR052200">
    <property type="entry name" value="Protoporphyrinogen_IX_DH"/>
</dbReference>
<gene>
    <name evidence="7 9" type="primary">hemG</name>
    <name evidence="9" type="ORF">GCM10007094_18850</name>
</gene>
<proteinExistence type="inferred from homology"/>
<keyword evidence="3 7" id="KW-0547">Nucleotide-binding</keyword>